<evidence type="ECO:0008006" key="5">
    <source>
        <dbReference type="Google" id="ProtNLM"/>
    </source>
</evidence>
<dbReference type="EMBL" id="MIGC01006559">
    <property type="protein sequence ID" value="PHJ16162.1"/>
    <property type="molecule type" value="Genomic_DNA"/>
</dbReference>
<dbReference type="RefSeq" id="XP_067917892.1">
    <property type="nucleotide sequence ID" value="XM_068070133.1"/>
</dbReference>
<evidence type="ECO:0000313" key="3">
    <source>
        <dbReference type="EMBL" id="PHJ16162.1"/>
    </source>
</evidence>
<evidence type="ECO:0000256" key="2">
    <source>
        <dbReference type="SAM" id="SignalP"/>
    </source>
</evidence>
<reference evidence="3 4" key="1">
    <citation type="journal article" date="2017" name="Int. J. Parasitol.">
        <title>The genome of the protozoan parasite Cystoisospora suis and a reverse vaccinology approach to identify vaccine candidates.</title>
        <authorList>
            <person name="Palmieri N."/>
            <person name="Shrestha A."/>
            <person name="Ruttkowski B."/>
            <person name="Beck T."/>
            <person name="Vogl C."/>
            <person name="Tomley F."/>
            <person name="Blake D.P."/>
            <person name="Joachim A."/>
        </authorList>
    </citation>
    <scope>NUCLEOTIDE SEQUENCE [LARGE SCALE GENOMIC DNA]</scope>
    <source>
        <strain evidence="3 4">Wien I</strain>
    </source>
</reference>
<evidence type="ECO:0000256" key="1">
    <source>
        <dbReference type="SAM" id="MobiDB-lite"/>
    </source>
</evidence>
<keyword evidence="4" id="KW-1185">Reference proteome</keyword>
<evidence type="ECO:0000313" key="4">
    <source>
        <dbReference type="Proteomes" id="UP000221165"/>
    </source>
</evidence>
<organism evidence="3 4">
    <name type="scientific">Cystoisospora suis</name>
    <dbReference type="NCBI Taxonomy" id="483139"/>
    <lineage>
        <taxon>Eukaryota</taxon>
        <taxon>Sar</taxon>
        <taxon>Alveolata</taxon>
        <taxon>Apicomplexa</taxon>
        <taxon>Conoidasida</taxon>
        <taxon>Coccidia</taxon>
        <taxon>Eucoccidiorida</taxon>
        <taxon>Eimeriorina</taxon>
        <taxon>Sarcocystidae</taxon>
        <taxon>Cystoisospora</taxon>
    </lineage>
</organism>
<name>A0A2C6KI22_9APIC</name>
<dbReference type="VEuPathDB" id="ToxoDB:CSUI_010026"/>
<sequence length="97" mass="11210">MLFLLSLFSRSLVENEIEDERGHREERTEGDNRDTQSTCSDNIDASRRESSRPPVRKVSDTKLLYTYTGIFAVPIDGFVLIYGDTYVCVHTWVDVYL</sequence>
<dbReference type="Proteomes" id="UP000221165">
    <property type="component" value="Unassembled WGS sequence"/>
</dbReference>
<feature type="chain" id="PRO_5012157533" description="Transmembrane protein" evidence="2">
    <location>
        <begin position="16"/>
        <end position="97"/>
    </location>
</feature>
<dbReference type="GeneID" id="94433344"/>
<gene>
    <name evidence="3" type="ORF">CSUI_010026</name>
</gene>
<proteinExistence type="predicted"/>
<comment type="caution">
    <text evidence="3">The sequence shown here is derived from an EMBL/GenBank/DDBJ whole genome shotgun (WGS) entry which is preliminary data.</text>
</comment>
<feature type="region of interest" description="Disordered" evidence="1">
    <location>
        <begin position="17"/>
        <end position="54"/>
    </location>
</feature>
<accession>A0A2C6KI22</accession>
<keyword evidence="2" id="KW-0732">Signal</keyword>
<feature type="compositionally biased region" description="Basic and acidic residues" evidence="1">
    <location>
        <begin position="20"/>
        <end position="34"/>
    </location>
</feature>
<dbReference type="AlphaFoldDB" id="A0A2C6KI22"/>
<feature type="signal peptide" evidence="2">
    <location>
        <begin position="1"/>
        <end position="15"/>
    </location>
</feature>
<protein>
    <recommendedName>
        <fullName evidence="5">Transmembrane protein</fullName>
    </recommendedName>
</protein>